<evidence type="ECO:0000256" key="4">
    <source>
        <dbReference type="ARBA" id="ARBA00022679"/>
    </source>
</evidence>
<dbReference type="EMBL" id="JAUJEA010000009">
    <property type="protein sequence ID" value="MDN5204065.1"/>
    <property type="molecule type" value="Genomic_DNA"/>
</dbReference>
<sequence length="229" mass="26877">MSITIIVPTYNEFDYIQTVLKHINAFNEKDLLKEIIVVDAGSSDGTMERAEINGAKIIRTKLRGRALQMNVGAREATGDILYFLHADTLPPKDFLSDINAVVNNGFSAGCFRLTFDWSHWFLKFNAYFTRFDINAFRYGDQSLFIKRDLFNRIHGFNEQFTVLEDNEIIRRIKKKGTFKIFKKSVITSARKYRRYGVYRLQITYYFIYLLYKLGFSQKKLMSIYQSLLN</sequence>
<evidence type="ECO:0000256" key="3">
    <source>
        <dbReference type="ARBA" id="ARBA00022676"/>
    </source>
</evidence>
<keyword evidence="4" id="KW-0808">Transferase</keyword>
<dbReference type="PANTHER" id="PTHR43646:SF2">
    <property type="entry name" value="GLYCOSYLTRANSFERASE 2-LIKE DOMAIN-CONTAINING PROTEIN"/>
    <property type="match status" value="1"/>
</dbReference>
<evidence type="ECO:0000256" key="1">
    <source>
        <dbReference type="ARBA" id="ARBA00004236"/>
    </source>
</evidence>
<dbReference type="CDD" id="cd02522">
    <property type="entry name" value="GT_2_like_a"/>
    <property type="match status" value="1"/>
</dbReference>
<dbReference type="InterPro" id="IPR026461">
    <property type="entry name" value="Trfase_2_rSAM/seldom_assoc"/>
</dbReference>
<proteinExistence type="predicted"/>
<evidence type="ECO:0000256" key="2">
    <source>
        <dbReference type="ARBA" id="ARBA00022475"/>
    </source>
</evidence>
<dbReference type="SUPFAM" id="SSF53448">
    <property type="entry name" value="Nucleotide-diphospho-sugar transferases"/>
    <property type="match status" value="1"/>
</dbReference>
<keyword evidence="2" id="KW-1003">Cell membrane</keyword>
<accession>A0ABT8KTI3</accession>
<evidence type="ECO:0000313" key="8">
    <source>
        <dbReference type="Proteomes" id="UP001172082"/>
    </source>
</evidence>
<keyword evidence="3" id="KW-0328">Glycosyltransferase</keyword>
<comment type="subcellular location">
    <subcellularLocation>
        <location evidence="1">Cell membrane</location>
    </subcellularLocation>
</comment>
<organism evidence="7 8">
    <name type="scientific">Splendidivirga corallicola</name>
    <dbReference type="NCBI Taxonomy" id="3051826"/>
    <lineage>
        <taxon>Bacteria</taxon>
        <taxon>Pseudomonadati</taxon>
        <taxon>Bacteroidota</taxon>
        <taxon>Cytophagia</taxon>
        <taxon>Cytophagales</taxon>
        <taxon>Splendidivirgaceae</taxon>
        <taxon>Splendidivirga</taxon>
    </lineage>
</organism>
<dbReference type="InterPro" id="IPR029044">
    <property type="entry name" value="Nucleotide-diphossugar_trans"/>
</dbReference>
<keyword evidence="5" id="KW-0472">Membrane</keyword>
<dbReference type="Gene3D" id="3.90.550.10">
    <property type="entry name" value="Spore Coat Polysaccharide Biosynthesis Protein SpsA, Chain A"/>
    <property type="match status" value="1"/>
</dbReference>
<reference evidence="7" key="1">
    <citation type="submission" date="2023-06" db="EMBL/GenBank/DDBJ databases">
        <title>Genomic of Parafulvivirga corallium.</title>
        <authorList>
            <person name="Wang G."/>
        </authorList>
    </citation>
    <scope>NUCLEOTIDE SEQUENCE</scope>
    <source>
        <strain evidence="7">BMA10</strain>
    </source>
</reference>
<dbReference type="RefSeq" id="WP_346754089.1">
    <property type="nucleotide sequence ID" value="NZ_JAUJEA010000009.1"/>
</dbReference>
<comment type="caution">
    <text evidence="7">The sequence shown here is derived from an EMBL/GenBank/DDBJ whole genome shotgun (WGS) entry which is preliminary data.</text>
</comment>
<feature type="domain" description="Glycosyltransferase 2-like" evidence="6">
    <location>
        <begin position="4"/>
        <end position="105"/>
    </location>
</feature>
<evidence type="ECO:0000256" key="5">
    <source>
        <dbReference type="ARBA" id="ARBA00023136"/>
    </source>
</evidence>
<dbReference type="PANTHER" id="PTHR43646">
    <property type="entry name" value="GLYCOSYLTRANSFERASE"/>
    <property type="match status" value="1"/>
</dbReference>
<evidence type="ECO:0000259" key="6">
    <source>
        <dbReference type="Pfam" id="PF00535"/>
    </source>
</evidence>
<protein>
    <submittedName>
        <fullName evidence="7">TIGR04283 family arsenosugar biosynthesis glycosyltransferase</fullName>
    </submittedName>
</protein>
<keyword evidence="8" id="KW-1185">Reference proteome</keyword>
<dbReference type="Pfam" id="PF00535">
    <property type="entry name" value="Glycos_transf_2"/>
    <property type="match status" value="1"/>
</dbReference>
<dbReference type="Proteomes" id="UP001172082">
    <property type="component" value="Unassembled WGS sequence"/>
</dbReference>
<dbReference type="NCBIfam" id="TIGR04283">
    <property type="entry name" value="glyco_like_mftF"/>
    <property type="match status" value="1"/>
</dbReference>
<name>A0ABT8KTI3_9BACT</name>
<evidence type="ECO:0000313" key="7">
    <source>
        <dbReference type="EMBL" id="MDN5204065.1"/>
    </source>
</evidence>
<dbReference type="InterPro" id="IPR001173">
    <property type="entry name" value="Glyco_trans_2-like"/>
</dbReference>
<gene>
    <name evidence="7" type="ORF">QQ008_21920</name>
</gene>